<dbReference type="AlphaFoldDB" id="A0A0N4V3H2"/>
<evidence type="ECO:0000313" key="4">
    <source>
        <dbReference type="Proteomes" id="UP000274131"/>
    </source>
</evidence>
<dbReference type="GO" id="GO:0004672">
    <property type="term" value="F:protein kinase activity"/>
    <property type="evidence" value="ECO:0007669"/>
    <property type="project" value="InterPro"/>
</dbReference>
<name>A0A0N4V3H2_ENTVE</name>
<dbReference type="PROSITE" id="PS50011">
    <property type="entry name" value="PROTEIN_KINASE_DOM"/>
    <property type="match status" value="1"/>
</dbReference>
<dbReference type="InterPro" id="IPR000719">
    <property type="entry name" value="Prot_kinase_dom"/>
</dbReference>
<evidence type="ECO:0000256" key="1">
    <source>
        <dbReference type="ARBA" id="ARBA00008874"/>
    </source>
</evidence>
<comment type="similarity">
    <text evidence="1">Belongs to the protein kinase superfamily. STE Ser/Thr protein kinase family. STE20 subfamily.</text>
</comment>
<protein>
    <submittedName>
        <fullName evidence="5">Protein kinase domain-containing protein</fullName>
    </submittedName>
</protein>
<dbReference type="EMBL" id="UXUI01007819">
    <property type="protein sequence ID" value="VDD89557.1"/>
    <property type="molecule type" value="Genomic_DNA"/>
</dbReference>
<dbReference type="GO" id="GO:0043539">
    <property type="term" value="F:protein serine/threonine kinase activator activity"/>
    <property type="evidence" value="ECO:0007669"/>
    <property type="project" value="InterPro"/>
</dbReference>
<dbReference type="Gene3D" id="3.30.200.20">
    <property type="entry name" value="Phosphorylase Kinase, domain 1"/>
    <property type="match status" value="1"/>
</dbReference>
<evidence type="ECO:0000259" key="2">
    <source>
        <dbReference type="PROSITE" id="PS50011"/>
    </source>
</evidence>
<reference evidence="5" key="1">
    <citation type="submission" date="2017-02" db="UniProtKB">
        <authorList>
            <consortium name="WormBaseParasite"/>
        </authorList>
    </citation>
    <scope>IDENTIFICATION</scope>
</reference>
<sequence length="341" mass="39159">MMIPAFSVEGYIGKAYSGLADVLLVKRSGRDTVEVAHVIPIDRADYEQVKREVWFLKWLSHPNIVSLEMTFSSGSDVYILTPFYNMCSVLRIIQTYYHYGLPEKAIILILKGLLSGLRYLHDQNIVHRSIRCSHIYLDTSGAVKLGSLRQCTFLKRNKLTGAENVLHDFDFDLSSEILWLAPEVLKQVDLFGYGLLSDVYSVGITLCEMGNGFPPFSDMDRLQMLYEKSKGTTPRLLDCTTLPNDEGAIPEQKKRRFSDGFHEFVEICLKPMPENRQELLEWQVSRLVSHPFLKASKKGRSFIELLPKWRPLSLSDCMLPISQIPVHFLGREFFFTNFFID</sequence>
<dbReference type="OrthoDB" id="840771at2759"/>
<dbReference type="GO" id="GO:0006611">
    <property type="term" value="P:protein export from nucleus"/>
    <property type="evidence" value="ECO:0007669"/>
    <property type="project" value="TreeGrafter"/>
</dbReference>
<reference evidence="3 4" key="2">
    <citation type="submission" date="2018-10" db="EMBL/GenBank/DDBJ databases">
        <authorList>
            <consortium name="Pathogen Informatics"/>
        </authorList>
    </citation>
    <scope>NUCLEOTIDE SEQUENCE [LARGE SCALE GENOMIC DNA]</scope>
</reference>
<dbReference type="InterPro" id="IPR011009">
    <property type="entry name" value="Kinase-like_dom_sf"/>
</dbReference>
<dbReference type="STRING" id="51028.A0A0N4V3H2"/>
<proteinExistence type="inferred from homology"/>
<dbReference type="SUPFAM" id="SSF56112">
    <property type="entry name" value="Protein kinase-like (PK-like)"/>
    <property type="match status" value="1"/>
</dbReference>
<dbReference type="WBParaSite" id="EVEC_0000460001-mRNA-1">
    <property type="protein sequence ID" value="EVEC_0000460001-mRNA-1"/>
    <property type="gene ID" value="EVEC_0000460001"/>
</dbReference>
<dbReference type="PANTHER" id="PTHR48014:SF21">
    <property type="entry name" value="SERINE_THREONINE-PROTEIN KINASE FRAY2"/>
    <property type="match status" value="1"/>
</dbReference>
<feature type="domain" description="Protein kinase" evidence="2">
    <location>
        <begin position="1"/>
        <end position="293"/>
    </location>
</feature>
<dbReference type="InterPro" id="IPR047173">
    <property type="entry name" value="STRAD_A/B-like"/>
</dbReference>
<dbReference type="Pfam" id="PF00069">
    <property type="entry name" value="Pkinase"/>
    <property type="match status" value="1"/>
</dbReference>
<organism evidence="5">
    <name type="scientific">Enterobius vermicularis</name>
    <name type="common">Human pinworm</name>
    <dbReference type="NCBI Taxonomy" id="51028"/>
    <lineage>
        <taxon>Eukaryota</taxon>
        <taxon>Metazoa</taxon>
        <taxon>Ecdysozoa</taxon>
        <taxon>Nematoda</taxon>
        <taxon>Chromadorea</taxon>
        <taxon>Rhabditida</taxon>
        <taxon>Spirurina</taxon>
        <taxon>Oxyuridomorpha</taxon>
        <taxon>Oxyuroidea</taxon>
        <taxon>Oxyuridae</taxon>
        <taxon>Enterobius</taxon>
    </lineage>
</organism>
<dbReference type="Gene3D" id="1.10.510.10">
    <property type="entry name" value="Transferase(Phosphotransferase) domain 1"/>
    <property type="match status" value="1"/>
</dbReference>
<dbReference type="GO" id="GO:0005524">
    <property type="term" value="F:ATP binding"/>
    <property type="evidence" value="ECO:0007669"/>
    <property type="project" value="InterPro"/>
</dbReference>
<gene>
    <name evidence="3" type="ORF">EVEC_LOCUS4308</name>
</gene>
<dbReference type="GO" id="GO:1902554">
    <property type="term" value="C:serine/threonine protein kinase complex"/>
    <property type="evidence" value="ECO:0007669"/>
    <property type="project" value="TreeGrafter"/>
</dbReference>
<accession>A0A0N4V3H2</accession>
<dbReference type="Proteomes" id="UP000274131">
    <property type="component" value="Unassembled WGS sequence"/>
</dbReference>
<evidence type="ECO:0000313" key="3">
    <source>
        <dbReference type="EMBL" id="VDD89557.1"/>
    </source>
</evidence>
<keyword evidence="4" id="KW-1185">Reference proteome</keyword>
<evidence type="ECO:0000313" key="5">
    <source>
        <dbReference type="WBParaSite" id="EVEC_0000460001-mRNA-1"/>
    </source>
</evidence>
<dbReference type="PANTHER" id="PTHR48014">
    <property type="entry name" value="SERINE/THREONINE-PROTEIN KINASE FRAY2"/>
    <property type="match status" value="1"/>
</dbReference>